<sequence length="624" mass="68569">MDLFFPQRLACCDLRTSESFDCQDAFGYGAFQKRLFALIVLAAASIICQTIVVTLVQGDVDHWCKRPQGFNISAAEWKNIAIPLEADGRFSQCRVYERCVPPLDLDVKEPTAKQAEPHWWHNECLVHNRENDTRDMPCDEWEYDESKADSTAVSTWNLVCQRRLLGIALVALQYAGAVVILVPSGAYADAISRRGCLLASAAALFTTTVCSFLAHQYYLYALARFLAGGIVGLNEIFSLVIPFEVTTHAHRPQQVLLWGMVGVLLAEVWEILIRRVPIFWSLKQLVFLAPTALLVPLSCTAPESPRWLVAKGRLEEAEAVMMQAAEANHFPLPDTAALTDKLREQARSWKASQTASDEELLDTRSLRRRALAMFAAYFSMTFAHYVAIFSAAPMDHDWVPYGTAVATLLACGAMHVLVSGIALVTVLNTCFVTAGVLQCLLSIAAGAGVATITNIMAALSRGVTLAVLVHCFVFVMELFPSAVRSGALCWLLASGRVGSMFASVTFVLQLTGRLDVAFAIAAMLLFASLLAIRALPRTTMVEQAKELALDTNRKTMEHMRRTLERETDHMTKSANTEVSKSRKSIASKAICSLKAASRRHGHKSSRKLGSPKSAPLSPTKARVR</sequence>
<dbReference type="Proteomes" id="UP000821845">
    <property type="component" value="Chromosome 10"/>
</dbReference>
<proteinExistence type="predicted"/>
<organism evidence="1 2">
    <name type="scientific">Hyalomma asiaticum</name>
    <name type="common">Tick</name>
    <dbReference type="NCBI Taxonomy" id="266040"/>
    <lineage>
        <taxon>Eukaryota</taxon>
        <taxon>Metazoa</taxon>
        <taxon>Ecdysozoa</taxon>
        <taxon>Arthropoda</taxon>
        <taxon>Chelicerata</taxon>
        <taxon>Arachnida</taxon>
        <taxon>Acari</taxon>
        <taxon>Parasitiformes</taxon>
        <taxon>Ixodida</taxon>
        <taxon>Ixodoidea</taxon>
        <taxon>Ixodidae</taxon>
        <taxon>Hyalomminae</taxon>
        <taxon>Hyalomma</taxon>
    </lineage>
</organism>
<evidence type="ECO:0000313" key="1">
    <source>
        <dbReference type="EMBL" id="KAH6942873.1"/>
    </source>
</evidence>
<protein>
    <submittedName>
        <fullName evidence="1">Uncharacterized protein</fullName>
    </submittedName>
</protein>
<accession>A0ACB7T9R0</accession>
<keyword evidence="2" id="KW-1185">Reference proteome</keyword>
<gene>
    <name evidence="1" type="ORF">HPB50_011385</name>
</gene>
<reference evidence="1" key="1">
    <citation type="submission" date="2020-05" db="EMBL/GenBank/DDBJ databases">
        <title>Large-scale comparative analyses of tick genomes elucidate their genetic diversity and vector capacities.</title>
        <authorList>
            <person name="Jia N."/>
            <person name="Wang J."/>
            <person name="Shi W."/>
            <person name="Du L."/>
            <person name="Sun Y."/>
            <person name="Zhan W."/>
            <person name="Jiang J."/>
            <person name="Wang Q."/>
            <person name="Zhang B."/>
            <person name="Ji P."/>
            <person name="Sakyi L.B."/>
            <person name="Cui X."/>
            <person name="Yuan T."/>
            <person name="Jiang B."/>
            <person name="Yang W."/>
            <person name="Lam T.T.-Y."/>
            <person name="Chang Q."/>
            <person name="Ding S."/>
            <person name="Wang X."/>
            <person name="Zhu J."/>
            <person name="Ruan X."/>
            <person name="Zhao L."/>
            <person name="Wei J."/>
            <person name="Que T."/>
            <person name="Du C."/>
            <person name="Cheng J."/>
            <person name="Dai P."/>
            <person name="Han X."/>
            <person name="Huang E."/>
            <person name="Gao Y."/>
            <person name="Liu J."/>
            <person name="Shao H."/>
            <person name="Ye R."/>
            <person name="Li L."/>
            <person name="Wei W."/>
            <person name="Wang X."/>
            <person name="Wang C."/>
            <person name="Yang T."/>
            <person name="Huo Q."/>
            <person name="Li W."/>
            <person name="Guo W."/>
            <person name="Chen H."/>
            <person name="Zhou L."/>
            <person name="Ni X."/>
            <person name="Tian J."/>
            <person name="Zhou Y."/>
            <person name="Sheng Y."/>
            <person name="Liu T."/>
            <person name="Pan Y."/>
            <person name="Xia L."/>
            <person name="Li J."/>
            <person name="Zhao F."/>
            <person name="Cao W."/>
        </authorList>
    </citation>
    <scope>NUCLEOTIDE SEQUENCE</scope>
    <source>
        <strain evidence="1">Hyas-2018</strain>
    </source>
</reference>
<comment type="caution">
    <text evidence="1">The sequence shown here is derived from an EMBL/GenBank/DDBJ whole genome shotgun (WGS) entry which is preliminary data.</text>
</comment>
<dbReference type="EMBL" id="CM023490">
    <property type="protein sequence ID" value="KAH6942873.1"/>
    <property type="molecule type" value="Genomic_DNA"/>
</dbReference>
<name>A0ACB7T9R0_HYAAI</name>
<evidence type="ECO:0000313" key="2">
    <source>
        <dbReference type="Proteomes" id="UP000821845"/>
    </source>
</evidence>